<dbReference type="KEGG" id="nth:Nther_2202"/>
<gene>
    <name evidence="1" type="ordered locus">Nther_2202</name>
</gene>
<dbReference type="RefSeq" id="WP_012448620.1">
    <property type="nucleotide sequence ID" value="NC_010718.1"/>
</dbReference>
<sequence length="111" mass="12704">MKYKVYSKVWLENQNGRVFGDGPAKLLEYIEELGSLRKAAGHMEMSYSQALNIIKMIEENLGKSVIFRKTGGPEGGGSFLTEHGKELLEKYRAFRSELTASMEQLYEKHFH</sequence>
<accession>B2A7Z6</accession>
<evidence type="ECO:0000313" key="1">
    <source>
        <dbReference type="EMBL" id="ACB85768.1"/>
    </source>
</evidence>
<evidence type="ECO:0000313" key="2">
    <source>
        <dbReference type="Proteomes" id="UP000001683"/>
    </source>
</evidence>
<dbReference type="InterPro" id="IPR036388">
    <property type="entry name" value="WH-like_DNA-bd_sf"/>
</dbReference>
<reference evidence="1 2" key="1">
    <citation type="submission" date="2008-04" db="EMBL/GenBank/DDBJ databases">
        <title>Complete sequence of chromosome of Natranaerobius thermophilus JW/NM-WN-LF.</title>
        <authorList>
            <consortium name="US DOE Joint Genome Institute"/>
            <person name="Copeland A."/>
            <person name="Lucas S."/>
            <person name="Lapidus A."/>
            <person name="Glavina del Rio T."/>
            <person name="Dalin E."/>
            <person name="Tice H."/>
            <person name="Bruce D."/>
            <person name="Goodwin L."/>
            <person name="Pitluck S."/>
            <person name="Chertkov O."/>
            <person name="Brettin T."/>
            <person name="Detter J.C."/>
            <person name="Han C."/>
            <person name="Kuske C.R."/>
            <person name="Schmutz J."/>
            <person name="Larimer F."/>
            <person name="Land M."/>
            <person name="Hauser L."/>
            <person name="Kyrpides N."/>
            <person name="Lykidis A."/>
            <person name="Mesbah N.M."/>
            <person name="Wiegel J."/>
        </authorList>
    </citation>
    <scope>NUCLEOTIDE SEQUENCE [LARGE SCALE GENOMIC DNA]</scope>
    <source>
        <strain evidence="2">ATCC BAA-1301 / DSM 18059 / JW/NM-WN-LF</strain>
    </source>
</reference>
<dbReference type="EMBL" id="CP001034">
    <property type="protein sequence ID" value="ACB85768.1"/>
    <property type="molecule type" value="Genomic_DNA"/>
</dbReference>
<dbReference type="eggNOG" id="COG2005">
    <property type="taxonomic scope" value="Bacteria"/>
</dbReference>
<dbReference type="InParanoid" id="B2A7Z6"/>
<reference evidence="1 2" key="2">
    <citation type="journal article" date="2011" name="J. Bacteriol.">
        <title>Complete genome sequence of the anaerobic, halophilic alkalithermophile Natranaerobius thermophilus JW/NM-WN-LF.</title>
        <authorList>
            <person name="Zhao B."/>
            <person name="Mesbah N.M."/>
            <person name="Dalin E."/>
            <person name="Goodwin L."/>
            <person name="Nolan M."/>
            <person name="Pitluck S."/>
            <person name="Chertkov O."/>
            <person name="Brettin T.S."/>
            <person name="Han J."/>
            <person name="Larimer F.W."/>
            <person name="Land M.L."/>
            <person name="Hauser L."/>
            <person name="Kyrpides N."/>
            <person name="Wiegel J."/>
        </authorList>
    </citation>
    <scope>NUCLEOTIDE SEQUENCE [LARGE SCALE GENOMIC DNA]</scope>
    <source>
        <strain evidence="2">ATCC BAA-1301 / DSM 18059 / JW/NM-WN-LF</strain>
    </source>
</reference>
<organism evidence="1 2">
    <name type="scientific">Natranaerobius thermophilus (strain ATCC BAA-1301 / DSM 18059 / JW/NM-WN-LF)</name>
    <dbReference type="NCBI Taxonomy" id="457570"/>
    <lineage>
        <taxon>Bacteria</taxon>
        <taxon>Bacillati</taxon>
        <taxon>Bacillota</taxon>
        <taxon>Clostridia</taxon>
        <taxon>Natranaerobiales</taxon>
        <taxon>Natranaerobiaceae</taxon>
        <taxon>Natranaerobius</taxon>
    </lineage>
</organism>
<dbReference type="OrthoDB" id="285216at2"/>
<dbReference type="HOGENOM" id="CLU_125440_3_0_9"/>
<dbReference type="AlphaFoldDB" id="B2A7Z6"/>
<protein>
    <submittedName>
        <fullName evidence="1">Putative transcriptional regulator, ModE family</fullName>
    </submittedName>
</protein>
<dbReference type="InterPro" id="IPR036390">
    <property type="entry name" value="WH_DNA-bd_sf"/>
</dbReference>
<dbReference type="STRING" id="457570.Nther_2202"/>
<dbReference type="PANTHER" id="PTHR30432">
    <property type="entry name" value="TRANSCRIPTIONAL REGULATOR MODE"/>
    <property type="match status" value="1"/>
</dbReference>
<dbReference type="SUPFAM" id="SSF46785">
    <property type="entry name" value="Winged helix' DNA-binding domain"/>
    <property type="match status" value="1"/>
</dbReference>
<dbReference type="Proteomes" id="UP000001683">
    <property type="component" value="Chromosome"/>
</dbReference>
<keyword evidence="2" id="KW-1185">Reference proteome</keyword>
<name>B2A7Z6_NATTJ</name>
<dbReference type="PANTHER" id="PTHR30432:SF1">
    <property type="entry name" value="DNA-BINDING TRANSCRIPTIONAL DUAL REGULATOR MODE"/>
    <property type="match status" value="1"/>
</dbReference>
<dbReference type="Gene3D" id="1.10.10.10">
    <property type="entry name" value="Winged helix-like DNA-binding domain superfamily/Winged helix DNA-binding domain"/>
    <property type="match status" value="1"/>
</dbReference>
<proteinExistence type="predicted"/>
<dbReference type="InterPro" id="IPR051815">
    <property type="entry name" value="Molybdate_resp_trans_reg"/>
</dbReference>